<evidence type="ECO:0000313" key="1">
    <source>
        <dbReference type="EMBL" id="JAH35449.1"/>
    </source>
</evidence>
<dbReference type="EMBL" id="GBXM01073128">
    <property type="protein sequence ID" value="JAH35449.1"/>
    <property type="molecule type" value="Transcribed_RNA"/>
</dbReference>
<reference evidence="1" key="1">
    <citation type="submission" date="2014-11" db="EMBL/GenBank/DDBJ databases">
        <authorList>
            <person name="Amaro Gonzalez C."/>
        </authorList>
    </citation>
    <scope>NUCLEOTIDE SEQUENCE</scope>
</reference>
<organism evidence="1">
    <name type="scientific">Anguilla anguilla</name>
    <name type="common">European freshwater eel</name>
    <name type="synonym">Muraena anguilla</name>
    <dbReference type="NCBI Taxonomy" id="7936"/>
    <lineage>
        <taxon>Eukaryota</taxon>
        <taxon>Metazoa</taxon>
        <taxon>Chordata</taxon>
        <taxon>Craniata</taxon>
        <taxon>Vertebrata</taxon>
        <taxon>Euteleostomi</taxon>
        <taxon>Actinopterygii</taxon>
        <taxon>Neopterygii</taxon>
        <taxon>Teleostei</taxon>
        <taxon>Anguilliformes</taxon>
        <taxon>Anguillidae</taxon>
        <taxon>Anguilla</taxon>
    </lineage>
</organism>
<reference evidence="1" key="2">
    <citation type="journal article" date="2015" name="Fish Shellfish Immunol.">
        <title>Early steps in the European eel (Anguilla anguilla)-Vibrio vulnificus interaction in the gills: Role of the RtxA13 toxin.</title>
        <authorList>
            <person name="Callol A."/>
            <person name="Pajuelo D."/>
            <person name="Ebbesson L."/>
            <person name="Teles M."/>
            <person name="MacKenzie S."/>
            <person name="Amaro C."/>
        </authorList>
    </citation>
    <scope>NUCLEOTIDE SEQUENCE</scope>
</reference>
<protein>
    <submittedName>
        <fullName evidence="1">Uncharacterized protein</fullName>
    </submittedName>
</protein>
<sequence length="24" mass="2556">MCRQASLPIDKQTAIGLIIGSVIQ</sequence>
<dbReference type="AlphaFoldDB" id="A0A0E9S204"/>
<proteinExistence type="predicted"/>
<name>A0A0E9S204_ANGAN</name>
<accession>A0A0E9S204</accession>